<dbReference type="InterPro" id="IPR052738">
    <property type="entry name" value="ABC-Tungstate_binding"/>
</dbReference>
<dbReference type="PANTHER" id="PTHR37945">
    <property type="entry name" value="EXTRACELLULAR TUNGSTATE BINDING PROTEIN"/>
    <property type="match status" value="1"/>
</dbReference>
<protein>
    <submittedName>
        <fullName evidence="3">Tungsten ABC transporter permease</fullName>
    </submittedName>
</protein>
<keyword evidence="1" id="KW-0812">Transmembrane</keyword>
<proteinExistence type="predicted"/>
<dbReference type="Gene3D" id="3.40.190.10">
    <property type="entry name" value="Periplasmic binding protein-like II"/>
    <property type="match status" value="2"/>
</dbReference>
<accession>A0A133UTT8</accession>
<evidence type="ECO:0000259" key="2">
    <source>
        <dbReference type="Pfam" id="PF12849"/>
    </source>
</evidence>
<keyword evidence="4" id="KW-1185">Reference proteome</keyword>
<gene>
    <name evidence="3" type="ORF">AKJ38_00600</name>
</gene>
<dbReference type="AlphaFoldDB" id="A0A133UTT8"/>
<dbReference type="Pfam" id="PF12849">
    <property type="entry name" value="PBP_like_2"/>
    <property type="match status" value="1"/>
</dbReference>
<keyword evidence="1" id="KW-1133">Transmembrane helix</keyword>
<evidence type="ECO:0000313" key="4">
    <source>
        <dbReference type="Proteomes" id="UP000070414"/>
    </source>
</evidence>
<keyword evidence="1" id="KW-0472">Membrane</keyword>
<name>A0A133UTT8_9EURY</name>
<dbReference type="EMBL" id="LHXS01000006">
    <property type="protein sequence ID" value="KXA97644.1"/>
    <property type="molecule type" value="Genomic_DNA"/>
</dbReference>
<dbReference type="PANTHER" id="PTHR37945:SF1">
    <property type="entry name" value="EXTRACELLULAR TUNGSTATE BINDING PROTEIN"/>
    <property type="match status" value="1"/>
</dbReference>
<organism evidence="3 4">
    <name type="scientific">candidate division MSBL1 archaeon SCGC-AAA259I14</name>
    <dbReference type="NCBI Taxonomy" id="1698268"/>
    <lineage>
        <taxon>Archaea</taxon>
        <taxon>Methanobacteriati</taxon>
        <taxon>Methanobacteriota</taxon>
        <taxon>candidate division MSBL1</taxon>
    </lineage>
</organism>
<feature type="domain" description="PBP" evidence="2">
    <location>
        <begin position="35"/>
        <end position="267"/>
    </location>
</feature>
<reference evidence="3 4" key="1">
    <citation type="journal article" date="2016" name="Sci. Rep.">
        <title>Metabolic traits of an uncultured archaeal lineage -MSBL1- from brine pools of the Red Sea.</title>
        <authorList>
            <person name="Mwirichia R."/>
            <person name="Alam I."/>
            <person name="Rashid M."/>
            <person name="Vinu M."/>
            <person name="Ba-Alawi W."/>
            <person name="Anthony Kamau A."/>
            <person name="Kamanda Ngugi D."/>
            <person name="Goker M."/>
            <person name="Klenk H.P."/>
            <person name="Bajic V."/>
            <person name="Stingl U."/>
        </authorList>
    </citation>
    <scope>NUCLEOTIDE SEQUENCE [LARGE SCALE GENOMIC DNA]</scope>
    <source>
        <strain evidence="3">SCGC-AAA259I14</strain>
    </source>
</reference>
<evidence type="ECO:0000313" key="3">
    <source>
        <dbReference type="EMBL" id="KXA97644.1"/>
    </source>
</evidence>
<dbReference type="PATRIC" id="fig|1698268.3.peg.686"/>
<dbReference type="InterPro" id="IPR024370">
    <property type="entry name" value="PBP_domain"/>
</dbReference>
<dbReference type="Proteomes" id="UP000070414">
    <property type="component" value="Unassembled WGS sequence"/>
</dbReference>
<evidence type="ECO:0000256" key="1">
    <source>
        <dbReference type="SAM" id="Phobius"/>
    </source>
</evidence>
<comment type="caution">
    <text evidence="3">The sequence shown here is derived from an EMBL/GenBank/DDBJ whole genome shotgun (WGS) entry which is preliminary data.</text>
</comment>
<sequence length="333" mass="36721">MKSKNRKFLVLGIVVIVAAVAGGIWYYQTQYAQEQEMLTVSTTTSLYDTGLLENAVGPAFREDTGIQCRFIPKGTGAAIKDAKMGNSDVILVHAKSKEKAFMEEGYGVNRKVIAYNSFVIVGSPNDPAGIQGMGPAEALKKIYEEGNKGNAVWASRDDGSGTNTKEIGLWDAAGYSYEEDVKGNDWFRSTGQGMGATLKYSSNNDAYTLADMGTYLAYSSEGLIDLEVLVDEGKELTNVYGVIPVNPEEYDKNFEGAMEFTKWLTSSDAQELIGNYGVEEFGRQLFHPAVEVLESESGDVYSWIVEYGFINGTECPEEYRYQASEYNLDFYSD</sequence>
<dbReference type="SUPFAM" id="SSF53850">
    <property type="entry name" value="Periplasmic binding protein-like II"/>
    <property type="match status" value="1"/>
</dbReference>
<feature type="transmembrane region" description="Helical" evidence="1">
    <location>
        <begin position="7"/>
        <end position="27"/>
    </location>
</feature>